<keyword evidence="2" id="KW-1185">Reference proteome</keyword>
<evidence type="ECO:0000313" key="2">
    <source>
        <dbReference type="Proteomes" id="UP000014680"/>
    </source>
</evidence>
<reference evidence="1 2" key="1">
    <citation type="submission" date="2012-10" db="EMBL/GenBank/DDBJ databases">
        <authorList>
            <person name="Zafar N."/>
            <person name="Inman J."/>
            <person name="Hall N."/>
            <person name="Lorenzi H."/>
            <person name="Caler E."/>
        </authorList>
    </citation>
    <scope>NUCLEOTIDE SEQUENCE [LARGE SCALE GENOMIC DNA]</scope>
    <source>
        <strain evidence="1 2">IP1</strain>
    </source>
</reference>
<protein>
    <submittedName>
        <fullName evidence="1">Uncharacterized protein</fullName>
    </submittedName>
</protein>
<dbReference type="RefSeq" id="XP_004183697.1">
    <property type="nucleotide sequence ID" value="XM_004183649.1"/>
</dbReference>
<evidence type="ECO:0000313" key="1">
    <source>
        <dbReference type="EMBL" id="ELP84351.1"/>
    </source>
</evidence>
<sequence length="184" mass="21580">MSKHTPNHPPRFIELRNIQAYELMILLSILNKTFNITLNVPSKKAVVFQQFLSVETLWNKKEYLNVNYIVKERCEKRMKKEVQEGVSQKTALRRKHANMIVEMLQLLIDFVRELGYFVETKTFGGKKGTLKEEKIIGIYIENKLICNEKEIKKKGKIIMKKYSITSNEMSSIVIHLNDNFLQSV</sequence>
<dbReference type="AlphaFoldDB" id="A0A0A1TVF9"/>
<dbReference type="GeneID" id="14883310"/>
<gene>
    <name evidence="1" type="ORF">EIN_278410</name>
</gene>
<dbReference type="VEuPathDB" id="AmoebaDB:EIN_278410"/>
<proteinExistence type="predicted"/>
<name>A0A0A1TVF9_ENTIV</name>
<organism evidence="1 2">
    <name type="scientific">Entamoeba invadens IP1</name>
    <dbReference type="NCBI Taxonomy" id="370355"/>
    <lineage>
        <taxon>Eukaryota</taxon>
        <taxon>Amoebozoa</taxon>
        <taxon>Evosea</taxon>
        <taxon>Archamoebae</taxon>
        <taxon>Mastigamoebida</taxon>
        <taxon>Entamoebidae</taxon>
        <taxon>Entamoeba</taxon>
    </lineage>
</organism>
<dbReference type="KEGG" id="eiv:EIN_278410"/>
<accession>A0A0A1TVF9</accession>
<dbReference type="EMBL" id="KB207139">
    <property type="protein sequence ID" value="ELP84351.1"/>
    <property type="molecule type" value="Genomic_DNA"/>
</dbReference>
<dbReference type="Proteomes" id="UP000014680">
    <property type="component" value="Unassembled WGS sequence"/>
</dbReference>